<dbReference type="Proteomes" id="UP000636949">
    <property type="component" value="Unassembled WGS sequence"/>
</dbReference>
<dbReference type="PANTHER" id="PTHR47811:SF1">
    <property type="entry name" value="TRNA PSEUDOURIDINE SYNTHASE D"/>
    <property type="match status" value="1"/>
</dbReference>
<keyword evidence="3" id="KW-0413">Isomerase</keyword>
<dbReference type="GO" id="GO:0001522">
    <property type="term" value="P:pseudouridine synthesis"/>
    <property type="evidence" value="ECO:0007669"/>
    <property type="project" value="InterPro"/>
</dbReference>
<dbReference type="InterPro" id="IPR020119">
    <property type="entry name" value="PsdUridine_synth_TruD_CS"/>
</dbReference>
<dbReference type="Gene3D" id="3.30.2350.20">
    <property type="entry name" value="TruD, catalytic domain"/>
    <property type="match status" value="1"/>
</dbReference>
<dbReference type="RefSeq" id="WP_117001527.1">
    <property type="nucleotide sequence ID" value="NZ_BMJS01000002.1"/>
</dbReference>
<evidence type="ECO:0000256" key="1">
    <source>
        <dbReference type="ARBA" id="ARBA00007953"/>
    </source>
</evidence>
<reference evidence="5" key="2">
    <citation type="submission" date="2020-09" db="EMBL/GenBank/DDBJ databases">
        <authorList>
            <person name="Sun Q."/>
            <person name="Zhou Y."/>
        </authorList>
    </citation>
    <scope>NUCLEOTIDE SEQUENCE</scope>
    <source>
        <strain evidence="5">CGMCC 1.15758</strain>
    </source>
</reference>
<dbReference type="GO" id="GO:0009982">
    <property type="term" value="F:pseudouridine synthase activity"/>
    <property type="evidence" value="ECO:0007669"/>
    <property type="project" value="InterPro"/>
</dbReference>
<dbReference type="InterPro" id="IPR011760">
    <property type="entry name" value="PsdUridine_synth_TruD_insert"/>
</dbReference>
<evidence type="ECO:0000313" key="5">
    <source>
        <dbReference type="EMBL" id="GGF90144.1"/>
    </source>
</evidence>
<feature type="domain" description="TRUD" evidence="4">
    <location>
        <begin position="144"/>
        <end position="296"/>
    </location>
</feature>
<dbReference type="InterPro" id="IPR050170">
    <property type="entry name" value="TruD_pseudoU_synthase"/>
</dbReference>
<comment type="similarity">
    <text evidence="1">Belongs to the pseudouridine synthase TruD family.</text>
</comment>
<dbReference type="GO" id="GO:0008033">
    <property type="term" value="P:tRNA processing"/>
    <property type="evidence" value="ECO:0007669"/>
    <property type="project" value="UniProtKB-KW"/>
</dbReference>
<dbReference type="CDD" id="cd01291">
    <property type="entry name" value="PseudoU_synth"/>
    <property type="match status" value="1"/>
</dbReference>
<dbReference type="OrthoDB" id="1550679at2"/>
<dbReference type="InterPro" id="IPR042214">
    <property type="entry name" value="TruD_catalytic"/>
</dbReference>
<reference evidence="5" key="1">
    <citation type="journal article" date="2014" name="Int. J. Syst. Evol. Microbiol.">
        <title>Complete genome sequence of Corynebacterium casei LMG S-19264T (=DSM 44701T), isolated from a smear-ripened cheese.</title>
        <authorList>
            <consortium name="US DOE Joint Genome Institute (JGI-PGF)"/>
            <person name="Walter F."/>
            <person name="Albersmeier A."/>
            <person name="Kalinowski J."/>
            <person name="Ruckert C."/>
        </authorList>
    </citation>
    <scope>NUCLEOTIDE SEQUENCE</scope>
    <source>
        <strain evidence="5">CGMCC 1.15758</strain>
    </source>
</reference>
<dbReference type="Gene3D" id="3.30.2340.10">
    <property type="entry name" value="TruD, insertion domain"/>
    <property type="match status" value="1"/>
</dbReference>
<evidence type="ECO:0000259" key="4">
    <source>
        <dbReference type="PROSITE" id="PS50984"/>
    </source>
</evidence>
<proteinExistence type="inferred from homology"/>
<dbReference type="AlphaFoldDB" id="A0A8J3E8D3"/>
<dbReference type="InterPro" id="IPR020103">
    <property type="entry name" value="PsdUridine_synth_cat_dom_sf"/>
</dbReference>
<dbReference type="GO" id="GO:0140098">
    <property type="term" value="F:catalytic activity, acting on RNA"/>
    <property type="evidence" value="ECO:0007669"/>
    <property type="project" value="UniProtKB-ARBA"/>
</dbReference>
<keyword evidence="6" id="KW-1185">Reference proteome</keyword>
<evidence type="ECO:0000256" key="3">
    <source>
        <dbReference type="ARBA" id="ARBA00023235"/>
    </source>
</evidence>
<dbReference type="SUPFAM" id="SSF55120">
    <property type="entry name" value="Pseudouridine synthase"/>
    <property type="match status" value="1"/>
</dbReference>
<dbReference type="PROSITE" id="PS50984">
    <property type="entry name" value="TRUD"/>
    <property type="match status" value="1"/>
</dbReference>
<accession>A0A8J3E8D3</accession>
<protein>
    <submittedName>
        <fullName evidence="5">tRNA pseudouridine synthase D</fullName>
    </submittedName>
</protein>
<evidence type="ECO:0000313" key="6">
    <source>
        <dbReference type="Proteomes" id="UP000636949"/>
    </source>
</evidence>
<dbReference type="PROSITE" id="PS01268">
    <property type="entry name" value="UPF0024"/>
    <property type="match status" value="1"/>
</dbReference>
<dbReference type="Pfam" id="PF01142">
    <property type="entry name" value="TruD"/>
    <property type="match status" value="2"/>
</dbReference>
<dbReference type="InterPro" id="IPR043165">
    <property type="entry name" value="TruD_insert_sf"/>
</dbReference>
<evidence type="ECO:0000256" key="2">
    <source>
        <dbReference type="ARBA" id="ARBA00022694"/>
    </source>
</evidence>
<dbReference type="InterPro" id="IPR001656">
    <property type="entry name" value="PsdUridine_synth_TruD"/>
</dbReference>
<dbReference type="GO" id="GO:0005829">
    <property type="term" value="C:cytosol"/>
    <property type="evidence" value="ECO:0007669"/>
    <property type="project" value="TreeGrafter"/>
</dbReference>
<dbReference type="PANTHER" id="PTHR47811">
    <property type="entry name" value="TRNA PSEUDOURIDINE SYNTHASE D"/>
    <property type="match status" value="1"/>
</dbReference>
<keyword evidence="2" id="KW-0819">tRNA processing</keyword>
<dbReference type="GO" id="GO:0003723">
    <property type="term" value="F:RNA binding"/>
    <property type="evidence" value="ECO:0007669"/>
    <property type="project" value="InterPro"/>
</dbReference>
<comment type="caution">
    <text evidence="5">The sequence shown here is derived from an EMBL/GenBank/DDBJ whole genome shotgun (WGS) entry which is preliminary data.</text>
</comment>
<name>A0A8J3E8D3_9GAMM</name>
<dbReference type="EMBL" id="BMJS01000002">
    <property type="protein sequence ID" value="GGF90144.1"/>
    <property type="molecule type" value="Genomic_DNA"/>
</dbReference>
<sequence length="326" mass="37505">MSQLIGALKTYHEDFLVEEIFDFDLTGEGEHIWLFIEKNGLNTKDIIRALSQYTDLKQRDIGYSGLKDKHAITRQWFSLYYPGKADIDFSEFDVENCNILRISRHNKKLKIGSHKANRFTLVLRDLTSPFAEIEPKIKHIMQNGFINFFGEQRFGHDNLQQAHDVIDGKIKLNPKDHGFLLSVMRSFLFNAYVQFRQQNHTDQIALIGDIVGFSDGNSVFQVTAENQGEIQQRIDSKELSIAAPLIGKQQKLFFNAEALRQYEQFTQTHGKFIEYLTAHSEMQFRSIYAYPDDLEYDYNESENTLTLSFSLGTGAYATSLVQALSA</sequence>
<organism evidence="5 6">
    <name type="scientific">Cysteiniphilum litorale</name>
    <dbReference type="NCBI Taxonomy" id="2056700"/>
    <lineage>
        <taxon>Bacteria</taxon>
        <taxon>Pseudomonadati</taxon>
        <taxon>Pseudomonadota</taxon>
        <taxon>Gammaproteobacteria</taxon>
        <taxon>Thiotrichales</taxon>
        <taxon>Fastidiosibacteraceae</taxon>
        <taxon>Cysteiniphilum</taxon>
    </lineage>
</organism>
<gene>
    <name evidence="5" type="primary">truD</name>
    <name evidence="5" type="ORF">GCM10010995_04310</name>
</gene>